<gene>
    <name evidence="10" type="ORF">CASFOL_038892</name>
</gene>
<dbReference type="Pfam" id="PF13640">
    <property type="entry name" value="2OG-FeII_Oxy_3"/>
    <property type="match status" value="1"/>
</dbReference>
<dbReference type="GO" id="GO:0051213">
    <property type="term" value="F:dioxygenase activity"/>
    <property type="evidence" value="ECO:0007669"/>
    <property type="project" value="UniProtKB-KW"/>
</dbReference>
<feature type="compositionally biased region" description="Basic and acidic residues" evidence="8">
    <location>
        <begin position="1"/>
        <end position="19"/>
    </location>
</feature>
<dbReference type="InterPro" id="IPR006620">
    <property type="entry name" value="Pro_4_hyd_alph"/>
</dbReference>
<comment type="cofactor">
    <cofactor evidence="1">
        <name>L-ascorbate</name>
        <dbReference type="ChEBI" id="CHEBI:38290"/>
    </cofactor>
</comment>
<dbReference type="Proteomes" id="UP001632038">
    <property type="component" value="Unassembled WGS sequence"/>
</dbReference>
<evidence type="ECO:0000256" key="8">
    <source>
        <dbReference type="SAM" id="MobiDB-lite"/>
    </source>
</evidence>
<keyword evidence="3" id="KW-0479">Metal-binding</keyword>
<name>A0ABD3BI69_9LAMI</name>
<proteinExistence type="inferred from homology"/>
<sequence length="280" mass="31735">MEIKKTEEAKKEKSEEAPKPEQPAAEGEKKSDEPKAEEESLPPPHPLEIVLKVYMHCDVLEKSAVVSTDLKDVITDCRTSKVIVRGEKADPLKVLERVQRKSHRQALLISPIPKPPADELKKTEDKEVDKVEEKKEELIVITAVLGVYMHCEACAQEIKKRILRMKDINPIMMLFNPAEYGPQKSQRVASFLFYLSDVEEGGETMFPFENGQNMDGSYDFQKCIGLKVKPHKGDGLLFYSLYPNGTIDPTSLHGSCPVIKGENWVTTKRIRNQDQDEEID</sequence>
<reference evidence="11" key="1">
    <citation type="journal article" date="2024" name="IScience">
        <title>Strigolactones Initiate the Formation of Haustorium-like Structures in Castilleja.</title>
        <authorList>
            <person name="Buerger M."/>
            <person name="Peterson D."/>
            <person name="Chory J."/>
        </authorList>
    </citation>
    <scope>NUCLEOTIDE SEQUENCE [LARGE SCALE GENOMIC DNA]</scope>
</reference>
<evidence type="ECO:0000313" key="11">
    <source>
        <dbReference type="Proteomes" id="UP001632038"/>
    </source>
</evidence>
<dbReference type="PANTHER" id="PTHR46195">
    <property type="entry name" value="HEAVY METAL-ASSOCIATED ISOPRENYLATED PLANT PROTEIN 7"/>
    <property type="match status" value="1"/>
</dbReference>
<organism evidence="10 11">
    <name type="scientific">Castilleja foliolosa</name>
    <dbReference type="NCBI Taxonomy" id="1961234"/>
    <lineage>
        <taxon>Eukaryota</taxon>
        <taxon>Viridiplantae</taxon>
        <taxon>Streptophyta</taxon>
        <taxon>Embryophyta</taxon>
        <taxon>Tracheophyta</taxon>
        <taxon>Spermatophyta</taxon>
        <taxon>Magnoliopsida</taxon>
        <taxon>eudicotyledons</taxon>
        <taxon>Gunneridae</taxon>
        <taxon>Pentapetalae</taxon>
        <taxon>asterids</taxon>
        <taxon>lamiids</taxon>
        <taxon>Lamiales</taxon>
        <taxon>Orobanchaceae</taxon>
        <taxon>Pedicularideae</taxon>
        <taxon>Castillejinae</taxon>
        <taxon>Castilleja</taxon>
    </lineage>
</organism>
<keyword evidence="4" id="KW-0223">Dioxygenase</keyword>
<evidence type="ECO:0000313" key="10">
    <source>
        <dbReference type="EMBL" id="KAL3617145.1"/>
    </source>
</evidence>
<dbReference type="AlphaFoldDB" id="A0ABD3BI69"/>
<dbReference type="SMART" id="SM00702">
    <property type="entry name" value="P4Hc"/>
    <property type="match status" value="1"/>
</dbReference>
<dbReference type="Gene3D" id="2.60.120.620">
    <property type="entry name" value="q2cbj1_9rhob like domain"/>
    <property type="match status" value="1"/>
</dbReference>
<comment type="caution">
    <text evidence="10">The sequence shown here is derived from an EMBL/GenBank/DDBJ whole genome shotgun (WGS) entry which is preliminary data.</text>
</comment>
<keyword evidence="5" id="KW-0560">Oxidoreductase</keyword>
<dbReference type="PANTHER" id="PTHR46195:SF2">
    <property type="entry name" value="HEAVY METAL-ASSOCIATED ISOPRENYLATED PLANT PROTEIN 7"/>
    <property type="match status" value="1"/>
</dbReference>
<evidence type="ECO:0000256" key="3">
    <source>
        <dbReference type="ARBA" id="ARBA00022723"/>
    </source>
</evidence>
<evidence type="ECO:0000256" key="2">
    <source>
        <dbReference type="ARBA" id="ARBA00022481"/>
    </source>
</evidence>
<evidence type="ECO:0000256" key="5">
    <source>
        <dbReference type="ARBA" id="ARBA00023002"/>
    </source>
</evidence>
<dbReference type="EMBL" id="JAVIJP010000086">
    <property type="protein sequence ID" value="KAL3617145.1"/>
    <property type="molecule type" value="Genomic_DNA"/>
</dbReference>
<evidence type="ECO:0000256" key="7">
    <source>
        <dbReference type="ARBA" id="ARBA00024045"/>
    </source>
</evidence>
<keyword evidence="2" id="KW-0488">Methylation</keyword>
<comment type="similarity">
    <text evidence="7">Belongs to the HIPP family.</text>
</comment>
<evidence type="ECO:0000256" key="4">
    <source>
        <dbReference type="ARBA" id="ARBA00022964"/>
    </source>
</evidence>
<keyword evidence="6" id="KW-0636">Prenylation</keyword>
<dbReference type="GO" id="GO:0046872">
    <property type="term" value="F:metal ion binding"/>
    <property type="evidence" value="ECO:0007669"/>
    <property type="project" value="UniProtKB-KW"/>
</dbReference>
<evidence type="ECO:0000259" key="9">
    <source>
        <dbReference type="SMART" id="SM00702"/>
    </source>
</evidence>
<feature type="region of interest" description="Disordered" evidence="8">
    <location>
        <begin position="1"/>
        <end position="44"/>
    </location>
</feature>
<evidence type="ECO:0000256" key="6">
    <source>
        <dbReference type="ARBA" id="ARBA00023289"/>
    </source>
</evidence>
<feature type="compositionally biased region" description="Basic and acidic residues" evidence="8">
    <location>
        <begin position="26"/>
        <end position="38"/>
    </location>
</feature>
<dbReference type="InterPro" id="IPR044577">
    <property type="entry name" value="HIPP4/7/8/17/18/19"/>
</dbReference>
<feature type="domain" description="Prolyl 4-hydroxylase alpha subunit" evidence="9">
    <location>
        <begin position="62"/>
        <end position="271"/>
    </location>
</feature>
<protein>
    <recommendedName>
        <fullName evidence="9">Prolyl 4-hydroxylase alpha subunit domain-containing protein</fullName>
    </recommendedName>
</protein>
<keyword evidence="6" id="KW-0449">Lipoprotein</keyword>
<dbReference type="InterPro" id="IPR044862">
    <property type="entry name" value="Pro_4_hyd_alph_FE2OG_OXY"/>
</dbReference>
<evidence type="ECO:0000256" key="1">
    <source>
        <dbReference type="ARBA" id="ARBA00001961"/>
    </source>
</evidence>
<keyword evidence="11" id="KW-1185">Reference proteome</keyword>
<accession>A0ABD3BI69</accession>